<accession>A0A6P7GK07</accession>
<feature type="compositionally biased region" description="Acidic residues" evidence="1">
    <location>
        <begin position="353"/>
        <end position="374"/>
    </location>
</feature>
<sequence>MATSNNDYKIQVDKLEGPEDWAKWKWHVSMLLRAYALEDIVNGTCKCPEVAGNSTSLEVEKHQQWLKDDAKAASLLAGTLGKTVSELVLTCTHASEIWDKLRARFERSSTQRLNMLIEAFFRVQRDEKEDISTHVAKLQKLFVDLNDELLKHDENVLSERMLNGPLVSQALPALHALTGCDYNPAFYRRGKKRPFDILMGSATFQEAFANLGSEVHDIEESLPVMESFICHLYGLKKLADVNRARIEIFNKTYKVSDTSQPFSLNVRNYDACNLPPCQSELRQHLLRTKYIACLWRNAHYFSVSEMSPTNCGWKNVDGKLEPTWFIGNQLPEAYEDIVITPDILGDTLHLETRDDEESDRMETNFEDESSEDEE</sequence>
<organism evidence="2">
    <name type="scientific">Diabrotica virgifera virgifera</name>
    <name type="common">western corn rootworm</name>
    <dbReference type="NCBI Taxonomy" id="50390"/>
    <lineage>
        <taxon>Eukaryota</taxon>
        <taxon>Metazoa</taxon>
        <taxon>Ecdysozoa</taxon>
        <taxon>Arthropoda</taxon>
        <taxon>Hexapoda</taxon>
        <taxon>Insecta</taxon>
        <taxon>Pterygota</taxon>
        <taxon>Neoptera</taxon>
        <taxon>Endopterygota</taxon>
        <taxon>Coleoptera</taxon>
        <taxon>Polyphaga</taxon>
        <taxon>Cucujiformia</taxon>
        <taxon>Chrysomeloidea</taxon>
        <taxon>Chrysomelidae</taxon>
        <taxon>Galerucinae</taxon>
        <taxon>Diabroticina</taxon>
        <taxon>Diabroticites</taxon>
        <taxon>Diabrotica</taxon>
    </lineage>
</organism>
<dbReference type="RefSeq" id="XP_028145543.1">
    <property type="nucleotide sequence ID" value="XM_028289742.1"/>
</dbReference>
<evidence type="ECO:0000313" key="2">
    <source>
        <dbReference type="RefSeq" id="XP_028145543.1"/>
    </source>
</evidence>
<evidence type="ECO:0000256" key="1">
    <source>
        <dbReference type="SAM" id="MobiDB-lite"/>
    </source>
</evidence>
<dbReference type="PANTHER" id="PTHR46704">
    <property type="entry name" value="CXC DOMAIN-CONTAINING PROTEIN-RELATED"/>
    <property type="match status" value="1"/>
</dbReference>
<dbReference type="AlphaFoldDB" id="A0A6P7GK07"/>
<reference evidence="2" key="1">
    <citation type="submission" date="2025-08" db="UniProtKB">
        <authorList>
            <consortium name="RefSeq"/>
        </authorList>
    </citation>
    <scope>IDENTIFICATION</scope>
    <source>
        <tissue evidence="2">Whole insect</tissue>
    </source>
</reference>
<dbReference type="InParanoid" id="A0A6P7GK07"/>
<name>A0A6P7GK07_DIAVI</name>
<proteinExistence type="predicted"/>
<dbReference type="Pfam" id="PF14223">
    <property type="entry name" value="Retrotran_gag_2"/>
    <property type="match status" value="1"/>
</dbReference>
<gene>
    <name evidence="2" type="primary">LOC114339111</name>
</gene>
<protein>
    <submittedName>
        <fullName evidence="2">Uncharacterized protein LOC114339111</fullName>
    </submittedName>
</protein>
<feature type="region of interest" description="Disordered" evidence="1">
    <location>
        <begin position="351"/>
        <end position="374"/>
    </location>
</feature>
<dbReference type="PANTHER" id="PTHR46704:SF9">
    <property type="entry name" value="BHLH DOMAIN-CONTAINING PROTEIN"/>
    <property type="match status" value="1"/>
</dbReference>